<feature type="domain" description="Methyltransferase FkbM" evidence="1">
    <location>
        <begin position="50"/>
        <end position="196"/>
    </location>
</feature>
<dbReference type="PANTHER" id="PTHR34203:SF15">
    <property type="entry name" value="SLL1173 PROTEIN"/>
    <property type="match status" value="1"/>
</dbReference>
<dbReference type="Pfam" id="PF05050">
    <property type="entry name" value="Methyltransf_21"/>
    <property type="match status" value="1"/>
</dbReference>
<dbReference type="PANTHER" id="PTHR34203">
    <property type="entry name" value="METHYLTRANSFERASE, FKBM FAMILY PROTEIN"/>
    <property type="match status" value="1"/>
</dbReference>
<dbReference type="RefSeq" id="WP_378245542.1">
    <property type="nucleotide sequence ID" value="NZ_JBHSKF010000003.1"/>
</dbReference>
<comment type="caution">
    <text evidence="2">The sequence shown here is derived from an EMBL/GenBank/DDBJ whole genome shotgun (WGS) entry which is preliminary data.</text>
</comment>
<keyword evidence="3" id="KW-1185">Reference proteome</keyword>
<dbReference type="NCBIfam" id="TIGR01444">
    <property type="entry name" value="fkbM_fam"/>
    <property type="match status" value="1"/>
</dbReference>
<dbReference type="Proteomes" id="UP001596157">
    <property type="component" value="Unassembled WGS sequence"/>
</dbReference>
<accession>A0ABW0EJB6</accession>
<dbReference type="Gene3D" id="3.40.50.150">
    <property type="entry name" value="Vaccinia Virus protein VP39"/>
    <property type="match status" value="1"/>
</dbReference>
<evidence type="ECO:0000259" key="1">
    <source>
        <dbReference type="Pfam" id="PF05050"/>
    </source>
</evidence>
<sequence>MGAVTAAVSRLAALAPDRVVTAALSATYPRFEPELARLADFCPPRGTALDIGAWYGPWSRALARRVPRVVAVEPNPAVAAVLSRTAPGNVDVVRAAITDAAGPGVLYVPETGRGTEAVASMATRVGSAVPVTTTTIDRIAPPDVSFIKLDVEGMEATALRGATDVLSTRAPVLLIELEYRRSPVDEVVDLLADHGYTAEILEDGHWRPLTGFDLATHQERALPEVDGRGYLSKVLFGGPRYINNVLFRKPSAG</sequence>
<dbReference type="EMBL" id="JBHSKF010000003">
    <property type="protein sequence ID" value="MFC5287017.1"/>
    <property type="molecule type" value="Genomic_DNA"/>
</dbReference>
<dbReference type="InterPro" id="IPR052514">
    <property type="entry name" value="SAM-dependent_MTase"/>
</dbReference>
<name>A0ABW0EJB6_9PSEU</name>
<gene>
    <name evidence="2" type="ORF">ACFPM7_08130</name>
</gene>
<reference evidence="3" key="1">
    <citation type="journal article" date="2019" name="Int. J. Syst. Evol. Microbiol.">
        <title>The Global Catalogue of Microorganisms (GCM) 10K type strain sequencing project: providing services to taxonomists for standard genome sequencing and annotation.</title>
        <authorList>
            <consortium name="The Broad Institute Genomics Platform"/>
            <consortium name="The Broad Institute Genome Sequencing Center for Infectious Disease"/>
            <person name="Wu L."/>
            <person name="Ma J."/>
        </authorList>
    </citation>
    <scope>NUCLEOTIDE SEQUENCE [LARGE SCALE GENOMIC DNA]</scope>
    <source>
        <strain evidence="3">CCUG 59778</strain>
    </source>
</reference>
<evidence type="ECO:0000313" key="2">
    <source>
        <dbReference type="EMBL" id="MFC5287017.1"/>
    </source>
</evidence>
<protein>
    <submittedName>
        <fullName evidence="2">FkbM family methyltransferase</fullName>
    </submittedName>
</protein>
<dbReference type="SUPFAM" id="SSF53335">
    <property type="entry name" value="S-adenosyl-L-methionine-dependent methyltransferases"/>
    <property type="match status" value="1"/>
</dbReference>
<evidence type="ECO:0000313" key="3">
    <source>
        <dbReference type="Proteomes" id="UP001596157"/>
    </source>
</evidence>
<dbReference type="GO" id="GO:0032259">
    <property type="term" value="P:methylation"/>
    <property type="evidence" value="ECO:0007669"/>
    <property type="project" value="UniProtKB-KW"/>
</dbReference>
<dbReference type="InterPro" id="IPR006342">
    <property type="entry name" value="FkbM_mtfrase"/>
</dbReference>
<keyword evidence="2" id="KW-0489">Methyltransferase</keyword>
<organism evidence="2 3">
    <name type="scientific">Actinokineospora guangxiensis</name>
    <dbReference type="NCBI Taxonomy" id="1490288"/>
    <lineage>
        <taxon>Bacteria</taxon>
        <taxon>Bacillati</taxon>
        <taxon>Actinomycetota</taxon>
        <taxon>Actinomycetes</taxon>
        <taxon>Pseudonocardiales</taxon>
        <taxon>Pseudonocardiaceae</taxon>
        <taxon>Actinokineospora</taxon>
    </lineage>
</organism>
<dbReference type="InterPro" id="IPR029063">
    <property type="entry name" value="SAM-dependent_MTases_sf"/>
</dbReference>
<proteinExistence type="predicted"/>
<keyword evidence="2" id="KW-0808">Transferase</keyword>
<dbReference type="GO" id="GO:0008168">
    <property type="term" value="F:methyltransferase activity"/>
    <property type="evidence" value="ECO:0007669"/>
    <property type="project" value="UniProtKB-KW"/>
</dbReference>